<dbReference type="OrthoDB" id="1368803at2759"/>
<proteinExistence type="predicted"/>
<keyword evidence="1" id="KW-0949">S-adenosyl-L-methionine</keyword>
<dbReference type="Pfam" id="PF17285">
    <property type="entry name" value="PRMT5_TIM"/>
    <property type="match status" value="1"/>
</dbReference>
<reference evidence="4 5" key="1">
    <citation type="submission" date="2025-04" db="UniProtKB">
        <authorList>
            <consortium name="RefSeq"/>
        </authorList>
    </citation>
    <scope>IDENTIFICATION</scope>
</reference>
<protein>
    <submittedName>
        <fullName evidence="4 5">Protein arginine N-methyltransferase 1.5-like</fullName>
    </submittedName>
</protein>
<accession>A0A8M8UQ00</accession>
<dbReference type="Gene3D" id="3.20.20.150">
    <property type="entry name" value="Divalent-metal-dependent TIM barrel enzymes"/>
    <property type="match status" value="1"/>
</dbReference>
<dbReference type="RefSeq" id="XP_020548532.1">
    <property type="nucleotide sequence ID" value="XM_020692873.1"/>
</dbReference>
<dbReference type="GO" id="GO:0006355">
    <property type="term" value="P:regulation of DNA-templated transcription"/>
    <property type="evidence" value="ECO:0007669"/>
    <property type="project" value="TreeGrafter"/>
</dbReference>
<dbReference type="Proteomes" id="UP000504604">
    <property type="component" value="Linkage group LG3"/>
</dbReference>
<dbReference type="AlphaFoldDB" id="A0A8M8UQ00"/>
<dbReference type="GO" id="GO:0005634">
    <property type="term" value="C:nucleus"/>
    <property type="evidence" value="ECO:0007669"/>
    <property type="project" value="TreeGrafter"/>
</dbReference>
<dbReference type="KEGG" id="sind:105156955"/>
<dbReference type="InterPro" id="IPR025799">
    <property type="entry name" value="Arg_MeTrfase"/>
</dbReference>
<dbReference type="GO" id="GO:0016274">
    <property type="term" value="F:protein-arginine N-methyltransferase activity"/>
    <property type="evidence" value="ECO:0007669"/>
    <property type="project" value="InterPro"/>
</dbReference>
<keyword evidence="3" id="KW-1185">Reference proteome</keyword>
<dbReference type="PANTHER" id="PTHR10738">
    <property type="entry name" value="PROTEIN ARGININE N-METHYLTRANSFERASE 5"/>
    <property type="match status" value="1"/>
</dbReference>
<evidence type="ECO:0000256" key="1">
    <source>
        <dbReference type="ARBA" id="ARBA00022691"/>
    </source>
</evidence>
<gene>
    <name evidence="4 5" type="primary">LOC105156955</name>
</gene>
<evidence type="ECO:0000313" key="5">
    <source>
        <dbReference type="RefSeq" id="XP_020548533.1"/>
    </source>
</evidence>
<dbReference type="GO" id="GO:0005829">
    <property type="term" value="C:cytosol"/>
    <property type="evidence" value="ECO:0007669"/>
    <property type="project" value="TreeGrafter"/>
</dbReference>
<feature type="domain" description="PRMT5 TIM barrel" evidence="2">
    <location>
        <begin position="6"/>
        <end position="156"/>
    </location>
</feature>
<organism evidence="3 4">
    <name type="scientific">Sesamum indicum</name>
    <name type="common">Oriental sesame</name>
    <name type="synonym">Sesamum orientale</name>
    <dbReference type="NCBI Taxonomy" id="4182"/>
    <lineage>
        <taxon>Eukaryota</taxon>
        <taxon>Viridiplantae</taxon>
        <taxon>Streptophyta</taxon>
        <taxon>Embryophyta</taxon>
        <taxon>Tracheophyta</taxon>
        <taxon>Spermatophyta</taxon>
        <taxon>Magnoliopsida</taxon>
        <taxon>eudicotyledons</taxon>
        <taxon>Gunneridae</taxon>
        <taxon>Pentapetalae</taxon>
        <taxon>asterids</taxon>
        <taxon>lamiids</taxon>
        <taxon>Lamiales</taxon>
        <taxon>Pedaliaceae</taxon>
        <taxon>Sesamum</taxon>
    </lineage>
</organism>
<evidence type="ECO:0000313" key="3">
    <source>
        <dbReference type="Proteomes" id="UP000504604"/>
    </source>
</evidence>
<dbReference type="GeneID" id="105156955"/>
<name>A0A8M8UQ00_SESIN</name>
<dbReference type="InterPro" id="IPR035247">
    <property type="entry name" value="PRMT5_TIM"/>
</dbReference>
<sequence length="158" mass="17781">MRTLIRSRALPFAGSDLVLSPSQWSRHVVGKISSWIDLESEDATLWKDSEIALKQELAWASHLSLQACLPTPKGTSCTNYAKCLNKILQNLGSMQLWLRIPVEKSENDEEARNPEYMGEGHTDSWELWNSLRFLCEHHSRLAVALDILYSLPSASSVG</sequence>
<dbReference type="PANTHER" id="PTHR10738:SF0">
    <property type="entry name" value="PROTEIN ARGININE N-METHYLTRANSFERASE 5"/>
    <property type="match status" value="1"/>
</dbReference>
<evidence type="ECO:0000313" key="4">
    <source>
        <dbReference type="RefSeq" id="XP_020548532.1"/>
    </source>
</evidence>
<evidence type="ECO:0000259" key="2">
    <source>
        <dbReference type="Pfam" id="PF17285"/>
    </source>
</evidence>
<dbReference type="RefSeq" id="XP_020548533.1">
    <property type="nucleotide sequence ID" value="XM_020692874.1"/>
</dbReference>